<evidence type="ECO:0000256" key="3">
    <source>
        <dbReference type="ARBA" id="ARBA00022729"/>
    </source>
</evidence>
<evidence type="ECO:0000256" key="5">
    <source>
        <dbReference type="ARBA" id="ARBA00023180"/>
    </source>
</evidence>
<evidence type="ECO:0000256" key="2">
    <source>
        <dbReference type="ARBA" id="ARBA00022670"/>
    </source>
</evidence>
<dbReference type="InterPro" id="IPR008758">
    <property type="entry name" value="Peptidase_S28"/>
</dbReference>
<keyword evidence="3 6" id="KW-0732">Signal</keyword>
<keyword evidence="4" id="KW-0378">Hydrolase</keyword>
<dbReference type="AlphaFoldDB" id="A0A292Q5G3"/>
<evidence type="ECO:0000313" key="8">
    <source>
        <dbReference type="Proteomes" id="UP001412239"/>
    </source>
</evidence>
<keyword evidence="5" id="KW-0325">Glycoprotein</keyword>
<evidence type="ECO:0000256" key="1">
    <source>
        <dbReference type="ARBA" id="ARBA00011079"/>
    </source>
</evidence>
<dbReference type="GO" id="GO:0006508">
    <property type="term" value="P:proteolysis"/>
    <property type="evidence" value="ECO:0007669"/>
    <property type="project" value="UniProtKB-KW"/>
</dbReference>
<evidence type="ECO:0000256" key="4">
    <source>
        <dbReference type="ARBA" id="ARBA00022801"/>
    </source>
</evidence>
<accession>A0A292Q5G3</accession>
<dbReference type="GO" id="GO:0008239">
    <property type="term" value="F:dipeptidyl-peptidase activity"/>
    <property type="evidence" value="ECO:0007669"/>
    <property type="project" value="TreeGrafter"/>
</dbReference>
<dbReference type="InterPro" id="IPR029058">
    <property type="entry name" value="AB_hydrolase_fold"/>
</dbReference>
<organism evidence="7 8">
    <name type="scientific">Tuber aestivum</name>
    <name type="common">summer truffle</name>
    <dbReference type="NCBI Taxonomy" id="59557"/>
    <lineage>
        <taxon>Eukaryota</taxon>
        <taxon>Fungi</taxon>
        <taxon>Dikarya</taxon>
        <taxon>Ascomycota</taxon>
        <taxon>Pezizomycotina</taxon>
        <taxon>Pezizomycetes</taxon>
        <taxon>Pezizales</taxon>
        <taxon>Tuberaceae</taxon>
        <taxon>Tuber</taxon>
    </lineage>
</organism>
<sequence>MWKQPVIGLALLGLAEAVISLGPYFEYRGRADAEGGGGLEKGLGDVRSGAFVTRAAGVLSETVKLPLDHFGNHPGTFENRYWVLEEFYQPGNPVFIYDAGEGNAEPSVQFRLANSTSFFRQMVQEFNGIGIVWEHRYYGASSHVNISRTTPVEEFRWLNTAQALADIPAFANNFTLRSFPNIDLTPASTPWVFIGGSYPGMRAAFVRQKYPETIFASFSSSAPVQAQIDMSVYFEQVYRGLNGLGFKNCTNDIVAAIKYIDDQLSRADTSAAIKKQYLGAGAENNSNEGFADALTFIYYSWQSDEAEGTPANMRSFCDWISTNPETGGVSGEEGWAKSKGAKFTSDRWASWQAFGTVVNYYAPTSCAGYYGNSTVGQPNCRLDDPFPGPEAVSWTYQCCSEWGYFQSANLGPNQIVSSYNSLKHRQDICYRQFPQGLSSGLLPSSPAVDKVNREYGGWDLRPSNVFFSGGEYDPWGALSLLSEEPLAPKGVKLTQDIPEEGVSTPRGEVFGYLLKGAAHCFDLRTTWPDGANSRRIFTTALRKWLGSFKKKTK</sequence>
<dbReference type="PANTHER" id="PTHR11010:SF109">
    <property type="entry name" value="PEPTIDASE, FAMILY S28, PUTATIVE (AFU_ORTHOLOGUE AFUA_4G03790)-RELATED"/>
    <property type="match status" value="1"/>
</dbReference>
<dbReference type="FunFam" id="3.40.50.1820:FF:000636">
    <property type="entry name" value="Serine peptidase, family S28, putative"/>
    <property type="match status" value="1"/>
</dbReference>
<dbReference type="Proteomes" id="UP001412239">
    <property type="component" value="Unassembled WGS sequence"/>
</dbReference>
<feature type="signal peptide" evidence="6">
    <location>
        <begin position="1"/>
        <end position="17"/>
    </location>
</feature>
<dbReference type="SUPFAM" id="SSF53474">
    <property type="entry name" value="alpha/beta-Hydrolases"/>
    <property type="match status" value="1"/>
</dbReference>
<dbReference type="PANTHER" id="PTHR11010">
    <property type="entry name" value="PROTEASE S28 PRO-X CARBOXYPEPTIDASE-RELATED"/>
    <property type="match status" value="1"/>
</dbReference>
<dbReference type="GO" id="GO:0070008">
    <property type="term" value="F:serine-type exopeptidase activity"/>
    <property type="evidence" value="ECO:0007669"/>
    <property type="project" value="InterPro"/>
</dbReference>
<dbReference type="Pfam" id="PF05577">
    <property type="entry name" value="Peptidase_S28"/>
    <property type="match status" value="1"/>
</dbReference>
<evidence type="ECO:0008006" key="9">
    <source>
        <dbReference type="Google" id="ProtNLM"/>
    </source>
</evidence>
<evidence type="ECO:0000256" key="6">
    <source>
        <dbReference type="SAM" id="SignalP"/>
    </source>
</evidence>
<protein>
    <recommendedName>
        <fullName evidence="9">Serine carboxypeptidase S28</fullName>
    </recommendedName>
</protein>
<keyword evidence="8" id="KW-1185">Reference proteome</keyword>
<feature type="chain" id="PRO_5012087210" description="Serine carboxypeptidase S28" evidence="6">
    <location>
        <begin position="18"/>
        <end position="553"/>
    </location>
</feature>
<dbReference type="EMBL" id="LN890964">
    <property type="protein sequence ID" value="CUS13993.1"/>
    <property type="molecule type" value="Genomic_DNA"/>
</dbReference>
<keyword evidence="2" id="KW-0645">Protease</keyword>
<evidence type="ECO:0000313" key="7">
    <source>
        <dbReference type="EMBL" id="CUS13993.1"/>
    </source>
</evidence>
<comment type="similarity">
    <text evidence="1">Belongs to the peptidase S28 family.</text>
</comment>
<proteinExistence type="inferred from homology"/>
<dbReference type="Gene3D" id="3.40.50.1820">
    <property type="entry name" value="alpha/beta hydrolase"/>
    <property type="match status" value="2"/>
</dbReference>
<name>A0A292Q5G3_9PEZI</name>
<gene>
    <name evidence="7" type="ORF">GSTUAT00001928001</name>
</gene>
<reference evidence="7" key="1">
    <citation type="submission" date="2015-10" db="EMBL/GenBank/DDBJ databases">
        <authorList>
            <person name="Regsiter A."/>
            <person name="william w."/>
        </authorList>
    </citation>
    <scope>NUCLEOTIDE SEQUENCE</scope>
    <source>
        <strain evidence="7">Montdore</strain>
    </source>
</reference>